<organism evidence="10">
    <name type="scientific">Petromyzon marinus</name>
    <name type="common">Sea lamprey</name>
    <dbReference type="NCBI Taxonomy" id="7757"/>
    <lineage>
        <taxon>Eukaryota</taxon>
        <taxon>Metazoa</taxon>
        <taxon>Chordata</taxon>
        <taxon>Craniata</taxon>
        <taxon>Vertebrata</taxon>
        <taxon>Cyclostomata</taxon>
        <taxon>Hyperoartia</taxon>
        <taxon>Petromyzontiformes</taxon>
        <taxon>Petromyzontidae</taxon>
        <taxon>Petromyzon</taxon>
    </lineage>
</organism>
<name>S4RZS5_PETMA</name>
<dbReference type="Ensembl" id="ENSPMAT00000010762.1">
    <property type="protein sequence ID" value="ENSPMAP00000010716.1"/>
    <property type="gene ID" value="ENSPMAG00000009747.1"/>
</dbReference>
<dbReference type="STRING" id="7757.ENSPMAP00000010716"/>
<keyword evidence="4" id="KW-0963">Cytoplasm</keyword>
<sequence>MSDTEILQNASGGLALEGVYMSGKLEDALEKRGKLLTSPQTFRLVGLVGRSETKQHEFISFNDESMFRKTMEVMGFSSTVSEKGCVSSLSRKPALMQVKSMNLKEMQNTQTDHSYLSRTEFTYLPLASGNLHMAQLRLSEAALKELQMIENTLENTKEDFKSNVFSSMSCKFFHNFGSHANEGPLQFGGIFWRKASAKGFSLHQQDEIKLLLSELFEPNIGADCGSSTTTDTGTAMTTEPAPSDSGHYSPVLTDVIQMTVTTTGGNPDVHNLPQWESAIVVNNRTWSLIDRGIRFIPVWDIVRSNHKCDFKDVLKLVSDLQKAYTILTKKEVHNYPEDELADINVKAQSIMEDAKQWKESDNGTHLEMLADLKQKYECTKTNRSWIDTCLSHPALQEFLTRIVSAYKHSSCDETDWIKIKMRYLLEPNIYAVENFPKRSSITQWVYGSDTVRVLDAELNALGKTFTETKKQLKEAMDAPTFETALNEAKVKGTNEITFSLNSLCRCFREMERMEEELLFISCAAASGFRTKERSFDRLLDYEDVNCLQQWTRHTASTQLSNLKAQAYVLLNSLKTFMNLCKILGLQEYYPKKMHTKHMCVVKSEILKEAPITEEELVLHYLQKLMMFDSEARYVSVLGENENNETMQNENSNYEKFLNHDGIVSSQDWSTTETRSHVHPMDLQMAIFHCGDNFVRQYIYTKLSFCQFALPLLVPNPCSSEIEFPLWAFRQIKKSWKSRAASTETQQTNLCAIVNADTPLVSFIRFGESPASKSQMLNSLLGKQKNEVFFHRHCRGSNKNGLLMEGVTEIAWYCPGGRDDDVFNDCIAFTNLHGDAREHKKQVQFLLEISTVNVILMSDYDNNDEAKSILVDCLNSPKPLLCLWADKERILGGHYKTKVKIGVKNRNEAELMDELKSTLKYMLANSKQTVTINDCSTARQCGFSVDEDDEQCKQGKSMAGVLLSLLKDKPLSSMKETFLPLQGKLWHEWCKKDKEFARLRVEGDQSVEEYRDNIAIEKQSIREAQLHKASPLNKLMRSFIDNMGHHADSVKQYSLHWLQIYLDNLSAGSISQLHQEYHQAPNAVLSPGEHRLLSIQQAELERISEKHEASSFGIHHLFREVGQIYEASQTPRTADKPSAALPGIAADLMLSGIPLELMDGDASHVPLTWICSVLDEVIEKIGNKKLFVLSILGIQSSGKSTLLNAMFGLQFPVGAGRCTRGVQMQLLKVDEEFSKELGYDFVLIVDTEGLCAPELSNATPTLDNELATFVIGLANMTVINTFGDNPSEMHNIIQIAVQAFLKMKQVKLSPSCVFVHQNVGDVTLKENVMDGRRLFQDMLDEMTRTAAEQEQYKAVSFDEVIGFDVHSQIHFFSHFWEDDPPMAPSNQSYFQHVKKLKDSIIKTKSHVLKISELKNRIQDLWNALLSEDFVFSFNNSHESAAYSKLEDMYGKCTWSLRSHLIKEENKMYNIINNRTDVLSSLTRSNIEQTLSPKYNEIRKDIETYFNRLHAAELLSQWKTNFIVKFETIKDELVTDSYKKITVLRNQKSVWNCLDEYRSSFKTSGVKDDQLEKKFETMWEEWKNEVKKALPHLEKMQAENTLYAHFKSEDKLSTKLIKMSENKSFLFCHGEHIVVKRKGVWNQVNPFFSSTILQETAIVQKITEDARYVAGEVIKSLEKRKLGYNQTDLHNVIKSMLAAVDSSSKQQASLEIVDKMKSDCPAFNGNRSNLENYILIHLAEKEQFVEFKEYIQKPKQYFEKYITEGVEEYCSAKENIKIREIFESCLEFYTGKVSTAITNSITAVQSNKGDGSSWLDEFCKQLGDNIHFPRHSLIRADYKDIHDIPCFRYELATKLETMVAELKKEYSTASIRDIEDVRNKPQDMLREQMSGCWVQCPFCKAICTNTIPGHDENHRIPIHRPEAVTLMLSEDSEIPYKDYRTAGPKYASWNITPDLTVQPYWKWFVCRFKSDLERLYKLQFTGRGTIPEGWTKITKDEAIADLWK</sequence>
<evidence type="ECO:0000256" key="8">
    <source>
        <dbReference type="SAM" id="MobiDB-lite"/>
    </source>
</evidence>
<evidence type="ECO:0000256" key="1">
    <source>
        <dbReference type="ARBA" id="ARBA00004123"/>
    </source>
</evidence>
<dbReference type="Pfam" id="PF25683">
    <property type="entry name" value="URGCP_GTPase"/>
    <property type="match status" value="1"/>
</dbReference>
<dbReference type="PANTHER" id="PTHR22796">
    <property type="entry name" value="URG4-RELATED"/>
    <property type="match status" value="1"/>
</dbReference>
<feature type="region of interest" description="Disordered" evidence="8">
    <location>
        <begin position="225"/>
        <end position="247"/>
    </location>
</feature>
<evidence type="ECO:0000313" key="10">
    <source>
        <dbReference type="Ensembl" id="ENSPMAP00000010716.1"/>
    </source>
</evidence>
<dbReference type="OMA" id="AMWSITP"/>
<dbReference type="PROSITE" id="PS51717">
    <property type="entry name" value="G_VLIG"/>
    <property type="match status" value="1"/>
</dbReference>
<protein>
    <recommendedName>
        <fullName evidence="9">VLIG-type G domain-containing protein</fullName>
    </recommendedName>
</protein>
<dbReference type="Pfam" id="PF25974">
    <property type="entry name" value="URGCP_9th"/>
    <property type="match status" value="1"/>
</dbReference>
<comment type="similarity">
    <text evidence="3">Belongs to the TRAFAC class dynamin-like GTPase superfamily. Very large inducible GTPase (VLIG) family.</text>
</comment>
<evidence type="ECO:0000256" key="3">
    <source>
        <dbReference type="ARBA" id="ARBA00006828"/>
    </source>
</evidence>
<feature type="domain" description="VLIG-type G" evidence="9">
    <location>
        <begin position="1182"/>
        <end position="1424"/>
    </location>
</feature>
<dbReference type="GO" id="GO:0005634">
    <property type="term" value="C:nucleus"/>
    <property type="evidence" value="ECO:0007669"/>
    <property type="project" value="UniProtKB-SubCell"/>
</dbReference>
<keyword evidence="5" id="KW-0547">Nucleotide-binding</keyword>
<dbReference type="HOGENOM" id="CLU_001775_0_0_1"/>
<reference evidence="10" key="1">
    <citation type="submission" date="2025-08" db="UniProtKB">
        <authorList>
            <consortium name="Ensembl"/>
        </authorList>
    </citation>
    <scope>IDENTIFICATION</scope>
</reference>
<evidence type="ECO:0000256" key="5">
    <source>
        <dbReference type="ARBA" id="ARBA00022741"/>
    </source>
</evidence>
<dbReference type="Pfam" id="PF25496">
    <property type="entry name" value="URGCP"/>
    <property type="match status" value="1"/>
</dbReference>
<evidence type="ECO:0000256" key="4">
    <source>
        <dbReference type="ARBA" id="ARBA00022490"/>
    </source>
</evidence>
<dbReference type="Gene3D" id="3.40.50.300">
    <property type="entry name" value="P-loop containing nucleotide triphosphate hydrolases"/>
    <property type="match status" value="1"/>
</dbReference>
<dbReference type="GO" id="GO:0005525">
    <property type="term" value="F:GTP binding"/>
    <property type="evidence" value="ECO:0007669"/>
    <property type="project" value="UniProtKB-KW"/>
</dbReference>
<dbReference type="GO" id="GO:0005737">
    <property type="term" value="C:cytoplasm"/>
    <property type="evidence" value="ECO:0007669"/>
    <property type="project" value="UniProtKB-SubCell"/>
</dbReference>
<dbReference type="SUPFAM" id="SSF52540">
    <property type="entry name" value="P-loop containing nucleoside triphosphate hydrolases"/>
    <property type="match status" value="1"/>
</dbReference>
<evidence type="ECO:0000256" key="7">
    <source>
        <dbReference type="ARBA" id="ARBA00023242"/>
    </source>
</evidence>
<reference evidence="10" key="2">
    <citation type="submission" date="2025-09" db="UniProtKB">
        <authorList>
            <consortium name="Ensembl"/>
        </authorList>
    </citation>
    <scope>IDENTIFICATION</scope>
</reference>
<feature type="compositionally biased region" description="Low complexity" evidence="8">
    <location>
        <begin position="225"/>
        <end position="238"/>
    </location>
</feature>
<dbReference type="InterPro" id="IPR058641">
    <property type="entry name" value="GVIN1_dom"/>
</dbReference>
<dbReference type="InterPro" id="IPR057365">
    <property type="entry name" value="URGCP"/>
</dbReference>
<accession>S4RZS5</accession>
<evidence type="ECO:0000256" key="6">
    <source>
        <dbReference type="ARBA" id="ARBA00023134"/>
    </source>
</evidence>
<dbReference type="GeneTree" id="ENSGT00940000154393"/>
<keyword evidence="6" id="KW-0342">GTP-binding</keyword>
<dbReference type="InterPro" id="IPR027417">
    <property type="entry name" value="P-loop_NTPase"/>
</dbReference>
<dbReference type="InterPro" id="IPR030383">
    <property type="entry name" value="G_VLIG_dom"/>
</dbReference>
<evidence type="ECO:0000259" key="9">
    <source>
        <dbReference type="PROSITE" id="PS51717"/>
    </source>
</evidence>
<evidence type="ECO:0000256" key="2">
    <source>
        <dbReference type="ARBA" id="ARBA00004496"/>
    </source>
</evidence>
<dbReference type="PANTHER" id="PTHR22796:SF6">
    <property type="entry name" value="INTERFERON-INDUCED VERY LARGE GTPASE 1-RELATED"/>
    <property type="match status" value="1"/>
</dbReference>
<comment type="subcellular location">
    <subcellularLocation>
        <location evidence="2">Cytoplasm</location>
    </subcellularLocation>
    <subcellularLocation>
        <location evidence="1">Nucleus</location>
    </subcellularLocation>
</comment>
<proteinExistence type="inferred from homology"/>
<keyword evidence="7" id="KW-0539">Nucleus</keyword>